<evidence type="ECO:0000256" key="1">
    <source>
        <dbReference type="ARBA" id="ARBA00022679"/>
    </source>
</evidence>
<keyword evidence="4" id="KW-1185">Reference proteome</keyword>
<accession>A0A2T5YDX1</accession>
<gene>
    <name evidence="3" type="ORF">C8N40_1099</name>
</gene>
<name>A0A2T5YDX1_9BACT</name>
<dbReference type="AlphaFoldDB" id="A0A2T5YDX1"/>
<dbReference type="EMBL" id="QBKI01000009">
    <property type="protein sequence ID" value="PTX14912.1"/>
    <property type="molecule type" value="Genomic_DNA"/>
</dbReference>
<dbReference type="CDD" id="cd03809">
    <property type="entry name" value="GT4_MtfB-like"/>
    <property type="match status" value="1"/>
</dbReference>
<protein>
    <submittedName>
        <fullName evidence="3">Glycosyl transferase family 1</fullName>
    </submittedName>
</protein>
<comment type="caution">
    <text evidence="3">The sequence shown here is derived from an EMBL/GenBank/DDBJ whole genome shotgun (WGS) entry which is preliminary data.</text>
</comment>
<evidence type="ECO:0000259" key="2">
    <source>
        <dbReference type="Pfam" id="PF00534"/>
    </source>
</evidence>
<dbReference type="GO" id="GO:0016757">
    <property type="term" value="F:glycosyltransferase activity"/>
    <property type="evidence" value="ECO:0007669"/>
    <property type="project" value="InterPro"/>
</dbReference>
<feature type="domain" description="Glycosyl transferase family 1" evidence="2">
    <location>
        <begin position="175"/>
        <end position="331"/>
    </location>
</feature>
<evidence type="ECO:0000313" key="3">
    <source>
        <dbReference type="EMBL" id="PTX14912.1"/>
    </source>
</evidence>
<dbReference type="Proteomes" id="UP000244225">
    <property type="component" value="Unassembled WGS sequence"/>
</dbReference>
<organism evidence="3 4">
    <name type="scientific">Pontibacter mucosus</name>
    <dbReference type="NCBI Taxonomy" id="1649266"/>
    <lineage>
        <taxon>Bacteria</taxon>
        <taxon>Pseudomonadati</taxon>
        <taxon>Bacteroidota</taxon>
        <taxon>Cytophagia</taxon>
        <taxon>Cytophagales</taxon>
        <taxon>Hymenobacteraceae</taxon>
        <taxon>Pontibacter</taxon>
    </lineage>
</organism>
<sequence length="357" mass="40011">MINASGIGTVLQNLLPYLKPLFKLTLLGNPEELKKYEWAADLKVIRFNKPIYSVGEQLALPLLVPHCDFFLSPHFNVPMLPVKAKKRVVLIHDLFHLAANNISSVHKLYAKALLQSAINRSDSIVTISEFSLSEMRRLLKTGSKTIHKISLGVDKSVFYKRQDSSLEAKVIQKYNIPSNYILFVGNVKPHKNLRNLIIAFQKIDFSRFTDLKLVIVGKKEGFITGDITLLHLIKELGLQDRVLFTGFVDSEHLPLIYNLATLFVFPSLYEGFGLPPLEAMATGCPTVVSAAASIPEVCQDASLYFDGTNPEDIASTINLALQDNDLRETLILKGHQLVDQYTWKNSAMALQNIILHQ</sequence>
<keyword evidence="1 3" id="KW-0808">Transferase</keyword>
<dbReference type="PANTHER" id="PTHR46401">
    <property type="entry name" value="GLYCOSYLTRANSFERASE WBBK-RELATED"/>
    <property type="match status" value="1"/>
</dbReference>
<dbReference type="Gene3D" id="3.40.50.2000">
    <property type="entry name" value="Glycogen Phosphorylase B"/>
    <property type="match status" value="2"/>
</dbReference>
<dbReference type="GO" id="GO:0009103">
    <property type="term" value="P:lipopolysaccharide biosynthetic process"/>
    <property type="evidence" value="ECO:0007669"/>
    <property type="project" value="TreeGrafter"/>
</dbReference>
<evidence type="ECO:0000313" key="4">
    <source>
        <dbReference type="Proteomes" id="UP000244225"/>
    </source>
</evidence>
<dbReference type="InterPro" id="IPR001296">
    <property type="entry name" value="Glyco_trans_1"/>
</dbReference>
<dbReference type="Pfam" id="PF00534">
    <property type="entry name" value="Glycos_transf_1"/>
    <property type="match status" value="1"/>
</dbReference>
<dbReference type="PANTHER" id="PTHR46401:SF2">
    <property type="entry name" value="GLYCOSYLTRANSFERASE WBBK-RELATED"/>
    <property type="match status" value="1"/>
</dbReference>
<proteinExistence type="predicted"/>
<dbReference type="SUPFAM" id="SSF53756">
    <property type="entry name" value="UDP-Glycosyltransferase/glycogen phosphorylase"/>
    <property type="match status" value="1"/>
</dbReference>
<dbReference type="FunFam" id="3.40.50.2000:FF:000119">
    <property type="entry name" value="Glycosyl transferase group 1"/>
    <property type="match status" value="1"/>
</dbReference>
<reference evidence="3 4" key="1">
    <citation type="submission" date="2018-04" db="EMBL/GenBank/DDBJ databases">
        <title>Genomic Encyclopedia of Archaeal and Bacterial Type Strains, Phase II (KMG-II): from individual species to whole genera.</title>
        <authorList>
            <person name="Goeker M."/>
        </authorList>
    </citation>
    <scope>NUCLEOTIDE SEQUENCE [LARGE SCALE GENOMIC DNA]</scope>
    <source>
        <strain evidence="3 4">DSM 100162</strain>
    </source>
</reference>